<dbReference type="GO" id="GO:0007399">
    <property type="term" value="P:nervous system development"/>
    <property type="evidence" value="ECO:0007669"/>
    <property type="project" value="TreeGrafter"/>
</dbReference>
<keyword evidence="5" id="KW-0963">Cytoplasm</keyword>
<evidence type="ECO:0000313" key="15">
    <source>
        <dbReference type="Proteomes" id="UP000594262"/>
    </source>
</evidence>
<dbReference type="InterPro" id="IPR024511">
    <property type="entry name" value="Frtz"/>
</dbReference>
<evidence type="ECO:0000256" key="2">
    <source>
        <dbReference type="ARBA" id="ARBA00004430"/>
    </source>
</evidence>
<evidence type="ECO:0000256" key="3">
    <source>
        <dbReference type="ARBA" id="ARBA00006059"/>
    </source>
</evidence>
<keyword evidence="9" id="KW-0969">Cilium</keyword>
<comment type="similarity">
    <text evidence="3">Belongs to the WD repeat fritz family.</text>
</comment>
<dbReference type="GO" id="GO:0045184">
    <property type="term" value="P:establishment of protein localization"/>
    <property type="evidence" value="ECO:0007669"/>
    <property type="project" value="TreeGrafter"/>
</dbReference>
<dbReference type="OrthoDB" id="10013020at2759"/>
<dbReference type="SUPFAM" id="SSF50978">
    <property type="entry name" value="WD40 repeat-like"/>
    <property type="match status" value="1"/>
</dbReference>
<keyword evidence="4" id="KW-1003">Cell membrane</keyword>
<evidence type="ECO:0008006" key="16">
    <source>
        <dbReference type="Google" id="ProtNLM"/>
    </source>
</evidence>
<accession>A0A7M5XJK6</accession>
<dbReference type="Pfam" id="PF11768">
    <property type="entry name" value="Frtz"/>
    <property type="match status" value="1"/>
</dbReference>
<dbReference type="GeneID" id="136806176"/>
<dbReference type="PANTHER" id="PTHR13667:SF5">
    <property type="entry name" value="WD REPEAT-CONTAINING AND PLANAR CELL POLARITY EFFECTOR PROTEIN FRITZ HOMOLOG"/>
    <property type="match status" value="1"/>
</dbReference>
<comment type="subcellular location">
    <subcellularLocation>
        <location evidence="1">Cell membrane</location>
    </subcellularLocation>
    <subcellularLocation>
        <location evidence="2">Cytoplasm</location>
        <location evidence="2">Cytoskeleton</location>
        <location evidence="2">Cilium axoneme</location>
    </subcellularLocation>
</comment>
<evidence type="ECO:0000256" key="1">
    <source>
        <dbReference type="ARBA" id="ARBA00004236"/>
    </source>
</evidence>
<evidence type="ECO:0000256" key="12">
    <source>
        <dbReference type="ARBA" id="ARBA00023273"/>
    </source>
</evidence>
<feature type="compositionally biased region" description="Acidic residues" evidence="13">
    <location>
        <begin position="684"/>
        <end position="696"/>
    </location>
</feature>
<keyword evidence="11" id="KW-0206">Cytoskeleton</keyword>
<keyword evidence="12" id="KW-0966">Cell projection</keyword>
<evidence type="ECO:0000256" key="10">
    <source>
        <dbReference type="ARBA" id="ARBA00023136"/>
    </source>
</evidence>
<evidence type="ECO:0000256" key="13">
    <source>
        <dbReference type="SAM" id="MobiDB-lite"/>
    </source>
</evidence>
<name>A0A7M5XJK6_9CNID</name>
<evidence type="ECO:0000256" key="7">
    <source>
        <dbReference type="ARBA" id="ARBA00022737"/>
    </source>
</evidence>
<keyword evidence="10" id="KW-0472">Membrane</keyword>
<dbReference type="GO" id="GO:0097541">
    <property type="term" value="C:axonemal basal plate"/>
    <property type="evidence" value="ECO:0007669"/>
    <property type="project" value="TreeGrafter"/>
</dbReference>
<keyword evidence="7" id="KW-0677">Repeat</keyword>
<keyword evidence="8" id="KW-0970">Cilium biogenesis/degradation</keyword>
<dbReference type="Proteomes" id="UP000594262">
    <property type="component" value="Unplaced"/>
</dbReference>
<dbReference type="RefSeq" id="XP_066918840.1">
    <property type="nucleotide sequence ID" value="XM_067062739.1"/>
</dbReference>
<organism evidence="14 15">
    <name type="scientific">Clytia hemisphaerica</name>
    <dbReference type="NCBI Taxonomy" id="252671"/>
    <lineage>
        <taxon>Eukaryota</taxon>
        <taxon>Metazoa</taxon>
        <taxon>Cnidaria</taxon>
        <taxon>Hydrozoa</taxon>
        <taxon>Hydroidolina</taxon>
        <taxon>Leptothecata</taxon>
        <taxon>Obeliida</taxon>
        <taxon>Clytiidae</taxon>
        <taxon>Clytia</taxon>
    </lineage>
</organism>
<dbReference type="EnsemblMetazoa" id="CLYHEMT023351.1">
    <property type="protein sequence ID" value="CLYHEMP023351.1"/>
    <property type="gene ID" value="CLYHEMG023351"/>
</dbReference>
<protein>
    <recommendedName>
        <fullName evidence="16">WD repeat-containing and planar cell polarity effector protein fritz</fullName>
    </recommendedName>
</protein>
<dbReference type="InterPro" id="IPR036322">
    <property type="entry name" value="WD40_repeat_dom_sf"/>
</dbReference>
<evidence type="ECO:0000313" key="14">
    <source>
        <dbReference type="EnsemblMetazoa" id="CLYHEMP023351.1"/>
    </source>
</evidence>
<evidence type="ECO:0000256" key="4">
    <source>
        <dbReference type="ARBA" id="ARBA00022475"/>
    </source>
</evidence>
<proteinExistence type="inferred from homology"/>
<evidence type="ECO:0000256" key="5">
    <source>
        <dbReference type="ARBA" id="ARBA00022490"/>
    </source>
</evidence>
<evidence type="ECO:0000256" key="8">
    <source>
        <dbReference type="ARBA" id="ARBA00022794"/>
    </source>
</evidence>
<feature type="region of interest" description="Disordered" evidence="13">
    <location>
        <begin position="647"/>
        <end position="696"/>
    </location>
</feature>
<dbReference type="GO" id="GO:0005886">
    <property type="term" value="C:plasma membrane"/>
    <property type="evidence" value="ECO:0007669"/>
    <property type="project" value="UniProtKB-SubCell"/>
</dbReference>
<feature type="compositionally biased region" description="Low complexity" evidence="13">
    <location>
        <begin position="668"/>
        <end position="679"/>
    </location>
</feature>
<evidence type="ECO:0000256" key="6">
    <source>
        <dbReference type="ARBA" id="ARBA00022574"/>
    </source>
</evidence>
<reference evidence="14" key="1">
    <citation type="submission" date="2021-01" db="UniProtKB">
        <authorList>
            <consortium name="EnsemblMetazoa"/>
        </authorList>
    </citation>
    <scope>IDENTIFICATION</scope>
</reference>
<dbReference type="AlphaFoldDB" id="A0A7M5XJK6"/>
<evidence type="ECO:0000256" key="9">
    <source>
        <dbReference type="ARBA" id="ARBA00023069"/>
    </source>
</evidence>
<keyword evidence="6" id="KW-0853">WD repeat</keyword>
<dbReference type="PANTHER" id="PTHR13667">
    <property type="entry name" value="HOMOLOC-13"/>
    <property type="match status" value="1"/>
</dbReference>
<keyword evidence="15" id="KW-1185">Reference proteome</keyword>
<evidence type="ECO:0000256" key="11">
    <source>
        <dbReference type="ARBA" id="ARBA00023212"/>
    </source>
</evidence>
<dbReference type="GO" id="GO:0044782">
    <property type="term" value="P:cilium organization"/>
    <property type="evidence" value="ECO:0007669"/>
    <property type="project" value="TreeGrafter"/>
</dbReference>
<sequence length="728" mass="82736">MTELLGLFNVWSTRKYLQPHVTQHPGVNIYHEKNSNVLDSDQYIDIKKKYVEGQGRPWSLSNRRTEKFRDTLNEFEELLESQFVAGIAWRNTRTVQLLLSNAVIITITIAIDSADIEKIFIDKTLVGKLPDFISDGVIEESFMVLSFVEKSKLTIVNFSKKVTSEKKDIEKLSSYEPKVSIVDLPGPSSRRIKRNCLCNTKSDLVCVWWSNTIEEAWPWSPLVSEADRANLVLLSITNISSVFSVDVIAYMRTDGDPIDVCFSHSQPYQILTLEQSQSSRAKYLLEVCIYELYGEKITKVAAMTIPLKARVVCQCRNYKQDKIALTCGNQSLILWDEYQRKAKTSKTNFIASTIEWHSGDTIFVVASVNGDIQVFDMALNCFYVQLSCDDSNPTTTLKLSQLFFSNPKLKRISWAVDNGVGAPPDAIPCSDDLLLVFERGPISVLRFEFGVCTQGMVTPIELTCEYIKNEQITEAISLLCSMNWNQMGSVCFQCLTLITDHLLRQRFNQQCETGVEDTLGSFYAPVRPLQESTILQYRDDISRIARRFFHQLLRHKRFEKAFLLAVDIGAKDLFMDIHYLAQSVGNMDVATASKDRAMQIHYRENNGGADLGPLADDLNFVNELPQHRQQPSVTSQQSEEIDQGVRRISLNDHPPNMSPLRPPRPRNGHQQQQPQQPVRYSFAESDDDSGEKEEDPIAWALASRAGQVNVEDKKEEKDDLHLVHFGNV</sequence>